<name>A0ABQ7B529_BRACR</name>
<dbReference type="EMBL" id="QGKV02001507">
    <property type="protein sequence ID" value="KAF3527276.1"/>
    <property type="molecule type" value="Genomic_DNA"/>
</dbReference>
<sequence>MDGFFGVGGCGRGSSSSDARRAWGRWTVELAAGIIEILAFFLCSASRGDCDDAQEEIPLEIAFFAREIYASFELFFEGIVCLVVSLMDGFFGVGGRGSSSSAARRACGRWTVELAAGIIEVTISPFGIITSRAVMVESLVVSREGQDRLSRVSIFLDAIGFVDLKRSRSIDSTQLDRVGVGSLVALRKLRSVS</sequence>
<proteinExistence type="predicted"/>
<gene>
    <name evidence="1" type="ORF">DY000_02037504</name>
</gene>
<accession>A0ABQ7B529</accession>
<reference evidence="1 2" key="1">
    <citation type="journal article" date="2020" name="BMC Genomics">
        <title>Intraspecific diversification of the crop wild relative Brassica cretica Lam. using demographic model selection.</title>
        <authorList>
            <person name="Kioukis A."/>
            <person name="Michalopoulou V.A."/>
            <person name="Briers L."/>
            <person name="Pirintsos S."/>
            <person name="Studholme D.J."/>
            <person name="Pavlidis P."/>
            <person name="Sarris P.F."/>
        </authorList>
    </citation>
    <scope>NUCLEOTIDE SEQUENCE [LARGE SCALE GENOMIC DNA]</scope>
    <source>
        <strain evidence="2">cv. PFS-1207/04</strain>
    </source>
</reference>
<organism evidence="1 2">
    <name type="scientific">Brassica cretica</name>
    <name type="common">Mustard</name>
    <dbReference type="NCBI Taxonomy" id="69181"/>
    <lineage>
        <taxon>Eukaryota</taxon>
        <taxon>Viridiplantae</taxon>
        <taxon>Streptophyta</taxon>
        <taxon>Embryophyta</taxon>
        <taxon>Tracheophyta</taxon>
        <taxon>Spermatophyta</taxon>
        <taxon>Magnoliopsida</taxon>
        <taxon>eudicotyledons</taxon>
        <taxon>Gunneridae</taxon>
        <taxon>Pentapetalae</taxon>
        <taxon>rosids</taxon>
        <taxon>malvids</taxon>
        <taxon>Brassicales</taxon>
        <taxon>Brassicaceae</taxon>
        <taxon>Brassiceae</taxon>
        <taxon>Brassica</taxon>
    </lineage>
</organism>
<keyword evidence="2" id="KW-1185">Reference proteome</keyword>
<protein>
    <submittedName>
        <fullName evidence="1">Uncharacterized protein</fullName>
    </submittedName>
</protein>
<dbReference type="Proteomes" id="UP000266723">
    <property type="component" value="Unassembled WGS sequence"/>
</dbReference>
<evidence type="ECO:0000313" key="2">
    <source>
        <dbReference type="Proteomes" id="UP000266723"/>
    </source>
</evidence>
<evidence type="ECO:0000313" key="1">
    <source>
        <dbReference type="EMBL" id="KAF3527276.1"/>
    </source>
</evidence>
<comment type="caution">
    <text evidence="1">The sequence shown here is derived from an EMBL/GenBank/DDBJ whole genome shotgun (WGS) entry which is preliminary data.</text>
</comment>